<evidence type="ECO:0000313" key="6">
    <source>
        <dbReference type="Proteomes" id="UP001229952"/>
    </source>
</evidence>
<keyword evidence="6" id="KW-1185">Reference proteome</keyword>
<dbReference type="PANTHER" id="PTHR46796:SF6">
    <property type="entry name" value="ARAC SUBFAMILY"/>
    <property type="match status" value="1"/>
</dbReference>
<organism evidence="5 6">
    <name type="scientific">Streptomyces laculatispora</name>
    <dbReference type="NCBI Taxonomy" id="887464"/>
    <lineage>
        <taxon>Bacteria</taxon>
        <taxon>Bacillati</taxon>
        <taxon>Actinomycetota</taxon>
        <taxon>Actinomycetes</taxon>
        <taxon>Kitasatosporales</taxon>
        <taxon>Streptomycetaceae</taxon>
        <taxon>Streptomyces</taxon>
    </lineage>
</organism>
<dbReference type="InterPro" id="IPR009057">
    <property type="entry name" value="Homeodomain-like_sf"/>
</dbReference>
<dbReference type="SMART" id="SM00342">
    <property type="entry name" value="HTH_ARAC"/>
    <property type="match status" value="1"/>
</dbReference>
<keyword evidence="2" id="KW-0238">DNA-binding</keyword>
<dbReference type="RefSeq" id="WP_306089970.1">
    <property type="nucleotide sequence ID" value="NZ_CP120992.1"/>
</dbReference>
<dbReference type="Gene3D" id="1.10.10.60">
    <property type="entry name" value="Homeodomain-like"/>
    <property type="match status" value="1"/>
</dbReference>
<evidence type="ECO:0000256" key="1">
    <source>
        <dbReference type="ARBA" id="ARBA00023015"/>
    </source>
</evidence>
<dbReference type="Proteomes" id="UP001229952">
    <property type="component" value="Chromosome"/>
</dbReference>
<evidence type="ECO:0000259" key="4">
    <source>
        <dbReference type="PROSITE" id="PS01124"/>
    </source>
</evidence>
<evidence type="ECO:0000313" key="5">
    <source>
        <dbReference type="EMBL" id="WLQ42570.1"/>
    </source>
</evidence>
<dbReference type="Pfam" id="PF14525">
    <property type="entry name" value="AraC_binding_2"/>
    <property type="match status" value="1"/>
</dbReference>
<proteinExistence type="predicted"/>
<dbReference type="InterPro" id="IPR035418">
    <property type="entry name" value="AraC-bd_2"/>
</dbReference>
<dbReference type="InterPro" id="IPR018060">
    <property type="entry name" value="HTH_AraC"/>
</dbReference>
<sequence>MAFTEFDTVLLPREQRFDWWRQAVGQGVAPTHISSDFAPDFVGSVGSLDLGRLQLTRMSFPALRSQRTPELIRRADPETYELTLILGGSMGVSQGRHTTRLAAGDITLWTSSRPYSGEAVSGPVTGASRALILHLPRALVPLPEARVDALLAHGLPARAGLGKVLADFLGSSMAEAAVLDERSRARIGDTGLDLAAGFLAHRLDAQEFLPPEARHELLLARIDLFIRDNLADPALTPGAIAARHHISVRLLHQLFRRRKETVAASIRRQRLEGCYADLADPRLRRLSVQDIGARWGLGNGAALSRMFRAAYGIAPGERRRSMHSVHRMSALPANDRTTHRAAQW</sequence>
<dbReference type="PANTHER" id="PTHR46796">
    <property type="entry name" value="HTH-TYPE TRANSCRIPTIONAL ACTIVATOR RHAS-RELATED"/>
    <property type="match status" value="1"/>
</dbReference>
<protein>
    <submittedName>
        <fullName evidence="5">Helix-turn-helix domain-containing protein</fullName>
    </submittedName>
</protein>
<reference evidence="5 6" key="1">
    <citation type="submission" date="2023-03" db="EMBL/GenBank/DDBJ databases">
        <title>Isolation and description of six Streptomyces strains from soil environments, able to metabolize different microbial glucans.</title>
        <authorList>
            <person name="Widen T."/>
            <person name="Larsbrink J."/>
        </authorList>
    </citation>
    <scope>NUCLEOTIDE SEQUENCE [LARGE SCALE GENOMIC DNA]</scope>
    <source>
        <strain evidence="5 6">Mut2</strain>
    </source>
</reference>
<keyword evidence="3" id="KW-0804">Transcription</keyword>
<dbReference type="InterPro" id="IPR050204">
    <property type="entry name" value="AraC_XylS_family_regulators"/>
</dbReference>
<dbReference type="Pfam" id="PF12833">
    <property type="entry name" value="HTH_18"/>
    <property type="match status" value="1"/>
</dbReference>
<gene>
    <name evidence="5" type="ORF">P8A22_23070</name>
</gene>
<feature type="domain" description="HTH araC/xylS-type" evidence="4">
    <location>
        <begin position="220"/>
        <end position="321"/>
    </location>
</feature>
<dbReference type="PROSITE" id="PS01124">
    <property type="entry name" value="HTH_ARAC_FAMILY_2"/>
    <property type="match status" value="1"/>
</dbReference>
<evidence type="ECO:0000256" key="3">
    <source>
        <dbReference type="ARBA" id="ARBA00023163"/>
    </source>
</evidence>
<dbReference type="EMBL" id="CP120992">
    <property type="protein sequence ID" value="WLQ42570.1"/>
    <property type="molecule type" value="Genomic_DNA"/>
</dbReference>
<evidence type="ECO:0000256" key="2">
    <source>
        <dbReference type="ARBA" id="ARBA00023125"/>
    </source>
</evidence>
<keyword evidence="1" id="KW-0805">Transcription regulation</keyword>
<dbReference type="SUPFAM" id="SSF46689">
    <property type="entry name" value="Homeodomain-like"/>
    <property type="match status" value="1"/>
</dbReference>
<name>A0ABY9I6T0_9ACTN</name>
<accession>A0ABY9I6T0</accession>